<dbReference type="AlphaFoldDB" id="A0A1I3EPS3"/>
<evidence type="ECO:0000259" key="1">
    <source>
        <dbReference type="Pfam" id="PF01261"/>
    </source>
</evidence>
<dbReference type="InterPro" id="IPR013022">
    <property type="entry name" value="Xyl_isomerase-like_TIM-brl"/>
</dbReference>
<dbReference type="Proteomes" id="UP000199518">
    <property type="component" value="Unassembled WGS sequence"/>
</dbReference>
<dbReference type="Gene3D" id="3.20.20.150">
    <property type="entry name" value="Divalent-metal-dependent TIM barrel enzymes"/>
    <property type="match status" value="1"/>
</dbReference>
<dbReference type="InterPro" id="IPR050312">
    <property type="entry name" value="IolE/XylAMocC-like"/>
</dbReference>
<organism evidence="2 3">
    <name type="scientific">Planctomicrobium piriforme</name>
    <dbReference type="NCBI Taxonomy" id="1576369"/>
    <lineage>
        <taxon>Bacteria</taxon>
        <taxon>Pseudomonadati</taxon>
        <taxon>Planctomycetota</taxon>
        <taxon>Planctomycetia</taxon>
        <taxon>Planctomycetales</taxon>
        <taxon>Planctomycetaceae</taxon>
        <taxon>Planctomicrobium</taxon>
    </lineage>
</organism>
<dbReference type="PANTHER" id="PTHR12110">
    <property type="entry name" value="HYDROXYPYRUVATE ISOMERASE"/>
    <property type="match status" value="1"/>
</dbReference>
<dbReference type="InterPro" id="IPR036237">
    <property type="entry name" value="Xyl_isomerase-like_sf"/>
</dbReference>
<protein>
    <submittedName>
        <fullName evidence="2">Sugar phosphate isomerase/epimerase</fullName>
    </submittedName>
</protein>
<proteinExistence type="predicted"/>
<evidence type="ECO:0000313" key="3">
    <source>
        <dbReference type="Proteomes" id="UP000199518"/>
    </source>
</evidence>
<sequence length="326" mass="35657">MTVDGSVRNLSQASNGQQLPSAAFSRRAFCATLAAAAVSGSFLKAADQAKFNLKYLVGSSMYGETPIAEILPQVAKTGSSAIDIWPRVHGNQREQLDEMGEEAFAALLKKENVQLGCITQYKLGPFKLKEELKLAQRLGCKTIVTEGVGPKGLSGDALKSAIAKFIEQMQPHLELAREAGVVIAIENHGNGLMESPDSVKWLVELEPSTTLGIALAPYHLPQEEKLLAELIRTIGNRMAVFYGWQHGNGCMKKLPKEEELLQMPGRGPLDFTPLLQAMKDIQYSGWTEIFMHPTPRGIPIMESTAAVTAEINKSRAYFDQCLVKLM</sequence>
<dbReference type="GO" id="GO:0016853">
    <property type="term" value="F:isomerase activity"/>
    <property type="evidence" value="ECO:0007669"/>
    <property type="project" value="UniProtKB-KW"/>
</dbReference>
<evidence type="ECO:0000313" key="2">
    <source>
        <dbReference type="EMBL" id="SFI01006.1"/>
    </source>
</evidence>
<keyword evidence="2" id="KW-0413">Isomerase</keyword>
<dbReference type="EMBL" id="FOQD01000004">
    <property type="protein sequence ID" value="SFI01006.1"/>
    <property type="molecule type" value="Genomic_DNA"/>
</dbReference>
<dbReference type="SUPFAM" id="SSF51658">
    <property type="entry name" value="Xylose isomerase-like"/>
    <property type="match status" value="1"/>
</dbReference>
<accession>A0A1I3EPS3</accession>
<dbReference type="PANTHER" id="PTHR12110:SF21">
    <property type="entry name" value="XYLOSE ISOMERASE-LIKE TIM BARREL DOMAIN-CONTAINING PROTEIN"/>
    <property type="match status" value="1"/>
</dbReference>
<dbReference type="Pfam" id="PF01261">
    <property type="entry name" value="AP_endonuc_2"/>
    <property type="match status" value="1"/>
</dbReference>
<dbReference type="OrthoDB" id="244362at2"/>
<name>A0A1I3EPS3_9PLAN</name>
<feature type="domain" description="Xylose isomerase-like TIM barrel" evidence="1">
    <location>
        <begin position="73"/>
        <end position="289"/>
    </location>
</feature>
<gene>
    <name evidence="2" type="ORF">SAMN05421753_104322</name>
</gene>
<keyword evidence="3" id="KW-1185">Reference proteome</keyword>
<dbReference type="STRING" id="1576369.SAMN05421753_104322"/>
<reference evidence="3" key="1">
    <citation type="submission" date="2016-10" db="EMBL/GenBank/DDBJ databases">
        <authorList>
            <person name="Varghese N."/>
            <person name="Submissions S."/>
        </authorList>
    </citation>
    <scope>NUCLEOTIDE SEQUENCE [LARGE SCALE GENOMIC DNA]</scope>
    <source>
        <strain evidence="3">DSM 26348</strain>
    </source>
</reference>
<dbReference type="RefSeq" id="WP_092048767.1">
    <property type="nucleotide sequence ID" value="NZ_FOQD01000004.1"/>
</dbReference>